<accession>A0AAW1LBU8</accession>
<dbReference type="AlphaFoldDB" id="A0AAW1LBU8"/>
<evidence type="ECO:0000313" key="2">
    <source>
        <dbReference type="EMBL" id="KAK9731189.1"/>
    </source>
</evidence>
<gene>
    <name evidence="2" type="ORF">QE152_g13816</name>
</gene>
<feature type="chain" id="PRO_5043688062" evidence="1">
    <location>
        <begin position="23"/>
        <end position="90"/>
    </location>
</feature>
<proteinExistence type="predicted"/>
<feature type="signal peptide" evidence="1">
    <location>
        <begin position="1"/>
        <end position="22"/>
    </location>
</feature>
<reference evidence="2 3" key="1">
    <citation type="journal article" date="2024" name="BMC Genomics">
        <title>De novo assembly and annotation of Popillia japonica's genome with initial clues to its potential as an invasive pest.</title>
        <authorList>
            <person name="Cucini C."/>
            <person name="Boschi S."/>
            <person name="Funari R."/>
            <person name="Cardaioli E."/>
            <person name="Iannotti N."/>
            <person name="Marturano G."/>
            <person name="Paoli F."/>
            <person name="Bruttini M."/>
            <person name="Carapelli A."/>
            <person name="Frati F."/>
            <person name="Nardi F."/>
        </authorList>
    </citation>
    <scope>NUCLEOTIDE SEQUENCE [LARGE SCALE GENOMIC DNA]</scope>
    <source>
        <strain evidence="2">DMR45628</strain>
    </source>
</reference>
<protein>
    <submittedName>
        <fullName evidence="2">Uncharacterized protein</fullName>
    </submittedName>
</protein>
<evidence type="ECO:0000313" key="3">
    <source>
        <dbReference type="Proteomes" id="UP001458880"/>
    </source>
</evidence>
<sequence>MNTFITITFLLTLLALVNLATSFPTTPLGESPVKLANEATTAKTDVTTGSAALTTSTTEESREKREARSFRLSYELYFPINTVTHASLSA</sequence>
<keyword evidence="3" id="KW-1185">Reference proteome</keyword>
<dbReference type="Proteomes" id="UP001458880">
    <property type="component" value="Unassembled WGS sequence"/>
</dbReference>
<comment type="caution">
    <text evidence="2">The sequence shown here is derived from an EMBL/GenBank/DDBJ whole genome shotgun (WGS) entry which is preliminary data.</text>
</comment>
<name>A0AAW1LBU8_POPJA</name>
<evidence type="ECO:0000256" key="1">
    <source>
        <dbReference type="SAM" id="SignalP"/>
    </source>
</evidence>
<organism evidence="2 3">
    <name type="scientific">Popillia japonica</name>
    <name type="common">Japanese beetle</name>
    <dbReference type="NCBI Taxonomy" id="7064"/>
    <lineage>
        <taxon>Eukaryota</taxon>
        <taxon>Metazoa</taxon>
        <taxon>Ecdysozoa</taxon>
        <taxon>Arthropoda</taxon>
        <taxon>Hexapoda</taxon>
        <taxon>Insecta</taxon>
        <taxon>Pterygota</taxon>
        <taxon>Neoptera</taxon>
        <taxon>Endopterygota</taxon>
        <taxon>Coleoptera</taxon>
        <taxon>Polyphaga</taxon>
        <taxon>Scarabaeiformia</taxon>
        <taxon>Scarabaeidae</taxon>
        <taxon>Rutelinae</taxon>
        <taxon>Popillia</taxon>
    </lineage>
</organism>
<keyword evidence="1" id="KW-0732">Signal</keyword>
<dbReference type="EMBL" id="JASPKY010000136">
    <property type="protein sequence ID" value="KAK9731189.1"/>
    <property type="molecule type" value="Genomic_DNA"/>
</dbReference>